<comment type="caution">
    <text evidence="9">The sequence shown here is derived from an EMBL/GenBank/DDBJ whole genome shotgun (WGS) entry which is preliminary data.</text>
</comment>
<evidence type="ECO:0000256" key="1">
    <source>
        <dbReference type="ARBA" id="ARBA00004651"/>
    </source>
</evidence>
<keyword evidence="10" id="KW-1185">Reference proteome</keyword>
<accession>A0ABR9US76</accession>
<feature type="transmembrane region" description="Helical" evidence="7">
    <location>
        <begin position="28"/>
        <end position="48"/>
    </location>
</feature>
<sequence>MIQVLCAALLWGFAGALAGRLMGGTLEPAILVPLRFFGSFLVLLPFIWRLPPSHKELPRLFAIGLALTLTQVSYYLAIHLSSVATGLFLQYMAPVLLTLYALVRGESLSRPKLFGLGFAVVGAYFLVVGPQGLAGGLGIAYGIASAFLFATFSYLGMGMHAHPLTVLGLGMGVGSFLSVPFTPWQKILELSAMDLAAVAYIVLLGTVVPFGLFLWGVRKIPARVATLVAMIEPVCGAIFAIFLVGQLLSPLAVLGGAMILCGVWLNTGVSIKKSSGA</sequence>
<keyword evidence="5 7" id="KW-1133">Transmembrane helix</keyword>
<evidence type="ECO:0000256" key="6">
    <source>
        <dbReference type="ARBA" id="ARBA00023136"/>
    </source>
</evidence>
<reference evidence="9 10" key="1">
    <citation type="submission" date="2020-10" db="EMBL/GenBank/DDBJ databases">
        <authorList>
            <person name="Castelo-Branco R."/>
            <person name="Eusebio N."/>
            <person name="Adriana R."/>
            <person name="Vieira A."/>
            <person name="Brugerolle De Fraissinette N."/>
            <person name="Rezende De Castro R."/>
            <person name="Schneider M.P."/>
            <person name="Vasconcelos V."/>
            <person name="Leao P.N."/>
        </authorList>
    </citation>
    <scope>NUCLEOTIDE SEQUENCE [LARGE SCALE GENOMIC DNA]</scope>
    <source>
        <strain evidence="9 10">LEGE 06123</strain>
    </source>
</reference>
<name>A0ABR9US76_9CHRO</name>
<evidence type="ECO:0000313" key="10">
    <source>
        <dbReference type="Proteomes" id="UP000651156"/>
    </source>
</evidence>
<evidence type="ECO:0000313" key="9">
    <source>
        <dbReference type="EMBL" id="MBE9191119.1"/>
    </source>
</evidence>
<feature type="domain" description="EamA" evidence="8">
    <location>
        <begin position="2"/>
        <end position="127"/>
    </location>
</feature>
<evidence type="ECO:0000256" key="3">
    <source>
        <dbReference type="ARBA" id="ARBA00022475"/>
    </source>
</evidence>
<dbReference type="Proteomes" id="UP000651156">
    <property type="component" value="Unassembled WGS sequence"/>
</dbReference>
<comment type="subcellular location">
    <subcellularLocation>
        <location evidence="1">Cell membrane</location>
        <topology evidence="1">Multi-pass membrane protein</topology>
    </subcellularLocation>
</comment>
<keyword evidence="6 7" id="KW-0472">Membrane</keyword>
<feature type="transmembrane region" description="Helical" evidence="7">
    <location>
        <begin position="164"/>
        <end position="183"/>
    </location>
</feature>
<keyword evidence="4 7" id="KW-0812">Transmembrane</keyword>
<dbReference type="Pfam" id="PF00892">
    <property type="entry name" value="EamA"/>
    <property type="match status" value="2"/>
</dbReference>
<feature type="domain" description="EamA" evidence="8">
    <location>
        <begin position="137"/>
        <end position="266"/>
    </location>
</feature>
<evidence type="ECO:0000256" key="5">
    <source>
        <dbReference type="ARBA" id="ARBA00022989"/>
    </source>
</evidence>
<evidence type="ECO:0000256" key="7">
    <source>
        <dbReference type="SAM" id="Phobius"/>
    </source>
</evidence>
<feature type="transmembrane region" description="Helical" evidence="7">
    <location>
        <begin position="195"/>
        <end position="217"/>
    </location>
</feature>
<feature type="transmembrane region" description="Helical" evidence="7">
    <location>
        <begin position="251"/>
        <end position="271"/>
    </location>
</feature>
<evidence type="ECO:0000256" key="2">
    <source>
        <dbReference type="ARBA" id="ARBA00007362"/>
    </source>
</evidence>
<dbReference type="EMBL" id="JADEWN010000027">
    <property type="protein sequence ID" value="MBE9191119.1"/>
    <property type="molecule type" value="Genomic_DNA"/>
</dbReference>
<evidence type="ECO:0000259" key="8">
    <source>
        <dbReference type="Pfam" id="PF00892"/>
    </source>
</evidence>
<proteinExistence type="inferred from homology"/>
<dbReference type="InterPro" id="IPR051258">
    <property type="entry name" value="Diverse_Substrate_Transporter"/>
</dbReference>
<keyword evidence="3" id="KW-1003">Cell membrane</keyword>
<feature type="transmembrane region" description="Helical" evidence="7">
    <location>
        <begin position="83"/>
        <end position="102"/>
    </location>
</feature>
<dbReference type="InterPro" id="IPR000620">
    <property type="entry name" value="EamA_dom"/>
</dbReference>
<comment type="similarity">
    <text evidence="2">Belongs to the EamA transporter family.</text>
</comment>
<dbReference type="RefSeq" id="WP_193932282.1">
    <property type="nucleotide sequence ID" value="NZ_CAWPMZ010000053.1"/>
</dbReference>
<evidence type="ECO:0000256" key="4">
    <source>
        <dbReference type="ARBA" id="ARBA00022692"/>
    </source>
</evidence>
<dbReference type="SUPFAM" id="SSF103481">
    <property type="entry name" value="Multidrug resistance efflux transporter EmrE"/>
    <property type="match status" value="2"/>
</dbReference>
<feature type="transmembrane region" description="Helical" evidence="7">
    <location>
        <begin position="114"/>
        <end position="133"/>
    </location>
</feature>
<dbReference type="PANTHER" id="PTHR42920">
    <property type="entry name" value="OS03G0707200 PROTEIN-RELATED"/>
    <property type="match status" value="1"/>
</dbReference>
<protein>
    <submittedName>
        <fullName evidence="9">EamA family transporter</fullName>
    </submittedName>
</protein>
<dbReference type="PANTHER" id="PTHR42920:SF11">
    <property type="entry name" value="INNER MEMBRANE PROTEIN YTFF"/>
    <property type="match status" value="1"/>
</dbReference>
<gene>
    <name evidence="9" type="ORF">IQ230_12290</name>
</gene>
<feature type="transmembrane region" description="Helical" evidence="7">
    <location>
        <begin position="60"/>
        <end position="77"/>
    </location>
</feature>
<feature type="transmembrane region" description="Helical" evidence="7">
    <location>
        <begin position="224"/>
        <end position="245"/>
    </location>
</feature>
<feature type="transmembrane region" description="Helical" evidence="7">
    <location>
        <begin position="139"/>
        <end position="157"/>
    </location>
</feature>
<organism evidence="9 10">
    <name type="scientific">Gloeocapsopsis crepidinum LEGE 06123</name>
    <dbReference type="NCBI Taxonomy" id="588587"/>
    <lineage>
        <taxon>Bacteria</taxon>
        <taxon>Bacillati</taxon>
        <taxon>Cyanobacteriota</taxon>
        <taxon>Cyanophyceae</taxon>
        <taxon>Oscillatoriophycideae</taxon>
        <taxon>Chroococcales</taxon>
        <taxon>Chroococcaceae</taxon>
        <taxon>Gloeocapsopsis</taxon>
    </lineage>
</organism>
<dbReference type="InterPro" id="IPR037185">
    <property type="entry name" value="EmrE-like"/>
</dbReference>